<reference evidence="5" key="4">
    <citation type="submission" date="2025-09" db="UniProtKB">
        <authorList>
            <consortium name="Ensembl"/>
        </authorList>
    </citation>
    <scope>IDENTIFICATION</scope>
</reference>
<keyword evidence="2" id="KW-0964">Secreted</keyword>
<dbReference type="InterPro" id="IPR008983">
    <property type="entry name" value="Tumour_necrosis_fac-like_dom"/>
</dbReference>
<dbReference type="Ensembl" id="ENSELUT00000013083.3">
    <property type="protein sequence ID" value="ENSELUP00000003999.1"/>
    <property type="gene ID" value="ENSELUG00000005181.3"/>
</dbReference>
<dbReference type="AlphaFoldDB" id="A0A3P8XK24"/>
<reference evidence="5" key="3">
    <citation type="submission" date="2025-08" db="UniProtKB">
        <authorList>
            <consortium name="Ensembl"/>
        </authorList>
    </citation>
    <scope>IDENTIFICATION</scope>
</reference>
<proteinExistence type="predicted"/>
<dbReference type="RefSeq" id="XP_010881999.1">
    <property type="nucleotide sequence ID" value="XM_010883697.1"/>
</dbReference>
<accession>A0A3P8XK24</accession>
<evidence type="ECO:0000313" key="6">
    <source>
        <dbReference type="Proteomes" id="UP000265140"/>
    </source>
</evidence>
<name>A0A3P8XK24_ESOLU</name>
<dbReference type="KEGG" id="els:105018356"/>
<dbReference type="PANTHER" id="PTHR22923:SF102">
    <property type="entry name" value="CEREBELLIN 13-RELATED"/>
    <property type="match status" value="1"/>
</dbReference>
<dbReference type="OrthoDB" id="6154955at2759"/>
<sequence length="172" mass="18661">MGDCNCICEIKALRSMVEDLKKTIGKRTMVAFSASLRPEGPLIGDGYGKTGPFNHLANVIFQEAITNIGDAYDKKTGVFTAPEKGVYYMTFTIYGWANAETVGAGLYKNGTEMCLAWLGVKKVSTEDFATHAVVLQLEKGDTVNVRLPQGMQITSREGSNVTTFSGFLLNSV</sequence>
<dbReference type="Bgee" id="ENSELUG00000005181">
    <property type="expression patterns" value="Expressed in stomach"/>
</dbReference>
<dbReference type="InParanoid" id="A0A3P8XK24"/>
<dbReference type="GO" id="GO:0005576">
    <property type="term" value="C:extracellular region"/>
    <property type="evidence" value="ECO:0007669"/>
    <property type="project" value="UniProtKB-SubCell"/>
</dbReference>
<dbReference type="SMART" id="SM00110">
    <property type="entry name" value="C1Q"/>
    <property type="match status" value="1"/>
</dbReference>
<dbReference type="Pfam" id="PF00386">
    <property type="entry name" value="C1q"/>
    <property type="match status" value="1"/>
</dbReference>
<evidence type="ECO:0000256" key="1">
    <source>
        <dbReference type="ARBA" id="ARBA00004613"/>
    </source>
</evidence>
<dbReference type="PRINTS" id="PR00007">
    <property type="entry name" value="COMPLEMNTC1Q"/>
</dbReference>
<organism evidence="5 6">
    <name type="scientific">Esox lucius</name>
    <name type="common">Northern pike</name>
    <dbReference type="NCBI Taxonomy" id="8010"/>
    <lineage>
        <taxon>Eukaryota</taxon>
        <taxon>Metazoa</taxon>
        <taxon>Chordata</taxon>
        <taxon>Craniata</taxon>
        <taxon>Vertebrata</taxon>
        <taxon>Euteleostomi</taxon>
        <taxon>Actinopterygii</taxon>
        <taxon>Neopterygii</taxon>
        <taxon>Teleostei</taxon>
        <taxon>Protacanthopterygii</taxon>
        <taxon>Esociformes</taxon>
        <taxon>Esocidae</taxon>
        <taxon>Esox</taxon>
    </lineage>
</organism>
<evidence type="ECO:0000256" key="3">
    <source>
        <dbReference type="ARBA" id="ARBA00022729"/>
    </source>
</evidence>
<evidence type="ECO:0000313" key="5">
    <source>
        <dbReference type="Ensembl" id="ENSELUP00000003999.1"/>
    </source>
</evidence>
<keyword evidence="6" id="KW-1185">Reference proteome</keyword>
<dbReference type="SUPFAM" id="SSF49842">
    <property type="entry name" value="TNF-like"/>
    <property type="match status" value="1"/>
</dbReference>
<comment type="subcellular location">
    <subcellularLocation>
        <location evidence="1">Secreted</location>
    </subcellularLocation>
</comment>
<protein>
    <recommendedName>
        <fullName evidence="4">C1q domain-containing protein</fullName>
    </recommendedName>
</protein>
<dbReference type="InterPro" id="IPR050822">
    <property type="entry name" value="Cerebellin_Synaptic_Org"/>
</dbReference>
<evidence type="ECO:0000259" key="4">
    <source>
        <dbReference type="PROSITE" id="PS50871"/>
    </source>
</evidence>
<reference evidence="5" key="2">
    <citation type="submission" date="2020-02" db="EMBL/GenBank/DDBJ databases">
        <title>Esox lucius (northern pike) genome, fEsoLuc1, primary haplotype.</title>
        <authorList>
            <person name="Myers G."/>
            <person name="Karagic N."/>
            <person name="Meyer A."/>
            <person name="Pippel M."/>
            <person name="Reichard M."/>
            <person name="Winkler S."/>
            <person name="Tracey A."/>
            <person name="Sims Y."/>
            <person name="Howe K."/>
            <person name="Rhie A."/>
            <person name="Formenti G."/>
            <person name="Durbin R."/>
            <person name="Fedrigo O."/>
            <person name="Jarvis E.D."/>
        </authorList>
    </citation>
    <scope>NUCLEOTIDE SEQUENCE [LARGE SCALE GENOMIC DNA]</scope>
</reference>
<dbReference type="Gene3D" id="2.60.120.40">
    <property type="match status" value="1"/>
</dbReference>
<dbReference type="InterPro" id="IPR001073">
    <property type="entry name" value="C1q_dom"/>
</dbReference>
<dbReference type="OMA" id="CNCICEI"/>
<reference evidence="6" key="1">
    <citation type="journal article" date="2014" name="PLoS ONE">
        <title>The genome and linkage map of the northern pike (Esox lucius): conserved synteny revealed between the salmonid sister group and the Neoteleostei.</title>
        <authorList>
            <person name="Rondeau E.B."/>
            <person name="Minkley D.R."/>
            <person name="Leong J.S."/>
            <person name="Messmer A.M."/>
            <person name="Jantzen J.R."/>
            <person name="von Schalburg K.R."/>
            <person name="Lemon C."/>
            <person name="Bird N.H."/>
            <person name="Koop B.F."/>
        </authorList>
    </citation>
    <scope>NUCLEOTIDE SEQUENCE</scope>
</reference>
<keyword evidence="3" id="KW-0732">Signal</keyword>
<feature type="domain" description="C1q" evidence="4">
    <location>
        <begin position="25"/>
        <end position="172"/>
    </location>
</feature>
<dbReference type="Proteomes" id="UP000265140">
    <property type="component" value="Chromosome 19"/>
</dbReference>
<evidence type="ECO:0000256" key="2">
    <source>
        <dbReference type="ARBA" id="ARBA00022525"/>
    </source>
</evidence>
<dbReference type="GeneID" id="105018356"/>
<dbReference type="GeneTree" id="ENSGT00940000163520"/>
<dbReference type="PANTHER" id="PTHR22923">
    <property type="entry name" value="CEREBELLIN-RELATED"/>
    <property type="match status" value="1"/>
</dbReference>
<dbReference type="PROSITE" id="PS50871">
    <property type="entry name" value="C1Q"/>
    <property type="match status" value="1"/>
</dbReference>